<dbReference type="PANTHER" id="PTHR45626">
    <property type="entry name" value="TRANSCRIPTION TERMINATION FACTOR 2-RELATED"/>
    <property type="match status" value="1"/>
</dbReference>
<feature type="region of interest" description="Disordered" evidence="4">
    <location>
        <begin position="222"/>
        <end position="254"/>
    </location>
</feature>
<feature type="compositionally biased region" description="Pro residues" evidence="4">
    <location>
        <begin position="1279"/>
        <end position="1295"/>
    </location>
</feature>
<dbReference type="GO" id="GO:0005524">
    <property type="term" value="F:ATP binding"/>
    <property type="evidence" value="ECO:0007669"/>
    <property type="project" value="UniProtKB-KW"/>
</dbReference>
<gene>
    <name evidence="7" type="ORF">BCR35DRAFT_298212</name>
</gene>
<dbReference type="Proteomes" id="UP000193467">
    <property type="component" value="Unassembled WGS sequence"/>
</dbReference>
<dbReference type="GO" id="GO:0008094">
    <property type="term" value="F:ATP-dependent activity, acting on DNA"/>
    <property type="evidence" value="ECO:0007669"/>
    <property type="project" value="TreeGrafter"/>
</dbReference>
<dbReference type="SMART" id="SM00487">
    <property type="entry name" value="DEXDc"/>
    <property type="match status" value="1"/>
</dbReference>
<dbReference type="InterPro" id="IPR050628">
    <property type="entry name" value="SNF2_RAD54_helicase_TF"/>
</dbReference>
<dbReference type="STRING" id="106004.A0A1Y2G826"/>
<feature type="domain" description="Helicase ATP-binding" evidence="5">
    <location>
        <begin position="636"/>
        <end position="763"/>
    </location>
</feature>
<evidence type="ECO:0000313" key="8">
    <source>
        <dbReference type="Proteomes" id="UP000193467"/>
    </source>
</evidence>
<dbReference type="PROSITE" id="PS51192">
    <property type="entry name" value="HELICASE_ATP_BIND_1"/>
    <property type="match status" value="1"/>
</dbReference>
<dbReference type="InterPro" id="IPR001650">
    <property type="entry name" value="Helicase_C-like"/>
</dbReference>
<proteinExistence type="predicted"/>
<dbReference type="InterPro" id="IPR000330">
    <property type="entry name" value="SNF2_N"/>
</dbReference>
<feature type="compositionally biased region" description="Polar residues" evidence="4">
    <location>
        <begin position="103"/>
        <end position="126"/>
    </location>
</feature>
<dbReference type="InParanoid" id="A0A1Y2G826"/>
<dbReference type="InterPro" id="IPR038718">
    <property type="entry name" value="SNF2-like_sf"/>
</dbReference>
<feature type="region of interest" description="Disordered" evidence="4">
    <location>
        <begin position="1"/>
        <end position="163"/>
    </location>
</feature>
<dbReference type="Pfam" id="PF00271">
    <property type="entry name" value="Helicase_C"/>
    <property type="match status" value="1"/>
</dbReference>
<dbReference type="InterPro" id="IPR014001">
    <property type="entry name" value="Helicase_ATP-bd"/>
</dbReference>
<evidence type="ECO:0000256" key="2">
    <source>
        <dbReference type="ARBA" id="ARBA00022801"/>
    </source>
</evidence>
<feature type="compositionally biased region" description="Low complexity" evidence="4">
    <location>
        <begin position="129"/>
        <end position="146"/>
    </location>
</feature>
<keyword evidence="2" id="KW-0378">Hydrolase</keyword>
<dbReference type="InterPro" id="IPR027417">
    <property type="entry name" value="P-loop_NTPase"/>
</dbReference>
<keyword evidence="8" id="KW-1185">Reference proteome</keyword>
<evidence type="ECO:0000256" key="3">
    <source>
        <dbReference type="ARBA" id="ARBA00022840"/>
    </source>
</evidence>
<dbReference type="PROSITE" id="PS51194">
    <property type="entry name" value="HELICASE_CTER"/>
    <property type="match status" value="1"/>
</dbReference>
<dbReference type="GO" id="GO:0016787">
    <property type="term" value="F:hydrolase activity"/>
    <property type="evidence" value="ECO:0007669"/>
    <property type="project" value="UniProtKB-KW"/>
</dbReference>
<evidence type="ECO:0000313" key="7">
    <source>
        <dbReference type="EMBL" id="ORY92708.1"/>
    </source>
</evidence>
<accession>A0A1Y2G826</accession>
<feature type="domain" description="Helicase C-terminal" evidence="6">
    <location>
        <begin position="1089"/>
        <end position="1251"/>
    </location>
</feature>
<protein>
    <submittedName>
        <fullName evidence="7">SNF2 family N-terminal domain-domain-containing protein</fullName>
    </submittedName>
</protein>
<dbReference type="OrthoDB" id="2801544at2759"/>
<dbReference type="GO" id="GO:0005634">
    <property type="term" value="C:nucleus"/>
    <property type="evidence" value="ECO:0007669"/>
    <property type="project" value="TreeGrafter"/>
</dbReference>
<evidence type="ECO:0000259" key="5">
    <source>
        <dbReference type="PROSITE" id="PS51192"/>
    </source>
</evidence>
<evidence type="ECO:0000256" key="4">
    <source>
        <dbReference type="SAM" id="MobiDB-lite"/>
    </source>
</evidence>
<dbReference type="GO" id="GO:0006281">
    <property type="term" value="P:DNA repair"/>
    <property type="evidence" value="ECO:0007669"/>
    <property type="project" value="TreeGrafter"/>
</dbReference>
<keyword evidence="1" id="KW-0547">Nucleotide-binding</keyword>
<name>A0A1Y2G826_9BASI</name>
<dbReference type="EMBL" id="MCGR01000001">
    <property type="protein sequence ID" value="ORY92708.1"/>
    <property type="molecule type" value="Genomic_DNA"/>
</dbReference>
<organism evidence="7 8">
    <name type="scientific">Leucosporidium creatinivorum</name>
    <dbReference type="NCBI Taxonomy" id="106004"/>
    <lineage>
        <taxon>Eukaryota</taxon>
        <taxon>Fungi</taxon>
        <taxon>Dikarya</taxon>
        <taxon>Basidiomycota</taxon>
        <taxon>Pucciniomycotina</taxon>
        <taxon>Microbotryomycetes</taxon>
        <taxon>Leucosporidiales</taxon>
        <taxon>Leucosporidium</taxon>
    </lineage>
</organism>
<feature type="compositionally biased region" description="Basic residues" evidence="4">
    <location>
        <begin position="232"/>
        <end position="242"/>
    </location>
</feature>
<reference evidence="7 8" key="1">
    <citation type="submission" date="2016-07" db="EMBL/GenBank/DDBJ databases">
        <title>Pervasive Adenine N6-methylation of Active Genes in Fungi.</title>
        <authorList>
            <consortium name="DOE Joint Genome Institute"/>
            <person name="Mondo S.J."/>
            <person name="Dannebaum R.O."/>
            <person name="Kuo R.C."/>
            <person name="Labutti K."/>
            <person name="Haridas S."/>
            <person name="Kuo A."/>
            <person name="Salamov A."/>
            <person name="Ahrendt S.R."/>
            <person name="Lipzen A."/>
            <person name="Sullivan W."/>
            <person name="Andreopoulos W.B."/>
            <person name="Clum A."/>
            <person name="Lindquist E."/>
            <person name="Daum C."/>
            <person name="Ramamoorthy G.K."/>
            <person name="Gryganskyi A."/>
            <person name="Culley D."/>
            <person name="Magnuson J.K."/>
            <person name="James T.Y."/>
            <person name="O'Malley M.A."/>
            <person name="Stajich J.E."/>
            <person name="Spatafora J.W."/>
            <person name="Visel A."/>
            <person name="Grigoriev I.V."/>
        </authorList>
    </citation>
    <scope>NUCLEOTIDE SEQUENCE [LARGE SCALE GENOMIC DNA]</scope>
    <source>
        <strain evidence="7 8">62-1032</strain>
    </source>
</reference>
<dbReference type="Pfam" id="PF00176">
    <property type="entry name" value="SNF2-rel_dom"/>
    <property type="match status" value="1"/>
</dbReference>
<feature type="region of interest" description="Disordered" evidence="4">
    <location>
        <begin position="1276"/>
        <end position="1338"/>
    </location>
</feature>
<dbReference type="CDD" id="cd18793">
    <property type="entry name" value="SF2_C_SNF"/>
    <property type="match status" value="1"/>
</dbReference>
<keyword evidence="3" id="KW-0067">ATP-binding</keyword>
<evidence type="ECO:0000259" key="6">
    <source>
        <dbReference type="PROSITE" id="PS51194"/>
    </source>
</evidence>
<sequence length="1338" mass="147486">MDSQDACGAEESMPTAAARATRADGAEARRAKSEVQDKMDKKGKSLSERKGKSNSRAREDANEERLSSSPRRFITPAPEAAASLPTPHPQSPLAGQPDHSELSQRLPTPRATSPSPEKSSRISNDSYGLPTPATPLSPAASAANLPLPRPPQSPNKPARTPIPLKRLIPAGTLLLRNHSVLPGAAVDSAEDGWKKLAKGILERQQPPAEEVAEEAEQELVIANPEPASPAKAKSRGKGKRKAANGGRASPAKKRKTFDASEGLLETLIHLQDALLLRATFIAVKETIVLRLYLIPADLEELEQVEFVRGRRARPADSVVVGVLSAVRIDEEEWKGVVGHETRPSLMEEQDKRSILELYRAVPSPPIDPNSVDSLDNASPLAKDRIANALESNPAGFLTELYPYQKASLAKMLQRELAPESAIDASFLLRTNAIDSSTFYVSVRGEVRREPPREVEPRSGILAEDMGSGKTCICLALVLSTLRELPRLEGTPTYLDGSPGSPNPVLMTHLSRNFPFEKEMQEEKSLRPRVLPPILKAEEMDAVEWEAYERALARQEAEDARQVRPPLPSLRTLMIDCVRTSPVPIFYSNDDPLLGGLVEQLGDCNPYYNLRPSPAQMTSRQGRHGGAQPSQIYVSTATLIVVPTDLVRQWQDELAKHVEKGALRVLVLRTKKNGFVTAQQLASYDLVLMSIARFGDAAGDPHSPLRRVHWRRLMVDEGHTLSSANRTRLLAEELRVDSRWAISGTPSTNLRSATAENEGALFAHDSTVGGSEVDYDRVGQLFSRFLQHPSFPKTENWRQVITDPILKHGRGAERLGRIFNSAIIRNSPERVKEAYQLPPLTRSVVNIDLGETERKTYNALIAVFKTNSVLSQRKDQDYLFAPRNKKYLDELTDNLAASSFFFASSGSNGIHARLLGAIKYAEETLDSEKSLKWSDEDRQGLRKAMSVMQEALDDPEWASVNGSVSVNLDVRGLDDELIGVFGGLSASKNARGRTLVPLDDLVTLRVDLKELRKPDIGVWKDDDDLREELITFEARRKREAAIPPKNKAIVDTETKPVKKKRKKGELEVLLPLPADSLFHQIQLGSSTSAKLNWVVKAVREYPEDKFIVFSSSLPDLVFANLSEAFDLLGIRHVIFASHGKNRDRGAVAARFNSTSAQECQVILVDARLGGRGFCLTAASRVIMLEPIWQPDLEVQAAKRAHRLGQSKPVHLSVLVVPGSYEDALLKRRADLNPLDFAKTKQPQRDSKLSDLLQSAMYLEPSTQPIEALERVPLITEDLAPPSPDELPLPPLPPLPPLRNSKVAALPTPMVQTHAAGQSNEEGEPPKKKKKKSVKFAEPE</sequence>
<comment type="caution">
    <text evidence="7">The sequence shown here is derived from an EMBL/GenBank/DDBJ whole genome shotgun (WGS) entry which is preliminary data.</text>
</comment>
<evidence type="ECO:0000256" key="1">
    <source>
        <dbReference type="ARBA" id="ARBA00022741"/>
    </source>
</evidence>
<dbReference type="Gene3D" id="3.40.50.10810">
    <property type="entry name" value="Tandem AAA-ATPase domain"/>
    <property type="match status" value="1"/>
</dbReference>
<dbReference type="PANTHER" id="PTHR45626:SF51">
    <property type="entry name" value="SNF2-RELATED DOMAIN-CONTAINING PROTEIN"/>
    <property type="match status" value="1"/>
</dbReference>
<dbReference type="Gene3D" id="3.40.50.300">
    <property type="entry name" value="P-loop containing nucleotide triphosphate hydrolases"/>
    <property type="match status" value="1"/>
</dbReference>
<dbReference type="InterPro" id="IPR049730">
    <property type="entry name" value="SNF2/RAD54-like_C"/>
</dbReference>
<feature type="compositionally biased region" description="Basic and acidic residues" evidence="4">
    <location>
        <begin position="21"/>
        <end position="66"/>
    </location>
</feature>
<dbReference type="SUPFAM" id="SSF52540">
    <property type="entry name" value="P-loop containing nucleoside triphosphate hydrolases"/>
    <property type="match status" value="2"/>
</dbReference>